<dbReference type="EMBL" id="BCTA01000020">
    <property type="protein sequence ID" value="GAT08071.1"/>
    <property type="molecule type" value="Genomic_DNA"/>
</dbReference>
<dbReference type="EMBL" id="JACKTI010000036">
    <property type="protein sequence ID" value="MCV7024336.1"/>
    <property type="molecule type" value="Genomic_DNA"/>
</dbReference>
<reference evidence="2" key="3">
    <citation type="journal article" date="2022" name="BMC Genomics">
        <title>Comparative genome analysis of mycobacteria focusing on tRNA and non-coding RNA.</title>
        <authorList>
            <person name="Behra P.R.K."/>
            <person name="Pettersson B.M.F."/>
            <person name="Ramesh M."/>
            <person name="Das S."/>
            <person name="Dasgupta S."/>
            <person name="Kirsebom L.A."/>
        </authorList>
    </citation>
    <scope>NUCLEOTIDE SEQUENCE</scope>
    <source>
        <strain evidence="2">DSM 44203</strain>
    </source>
</reference>
<dbReference type="Proteomes" id="UP000069773">
    <property type="component" value="Unassembled WGS sequence"/>
</dbReference>
<dbReference type="Proteomes" id="UP001207528">
    <property type="component" value="Unassembled WGS sequence"/>
</dbReference>
<comment type="caution">
    <text evidence="2">The sequence shown here is derived from an EMBL/GenBank/DDBJ whole genome shotgun (WGS) entry which is preliminary data.</text>
</comment>
<evidence type="ECO:0000313" key="4">
    <source>
        <dbReference type="Proteomes" id="UP001207528"/>
    </source>
</evidence>
<dbReference type="SUPFAM" id="SSF55961">
    <property type="entry name" value="Bet v1-like"/>
    <property type="match status" value="1"/>
</dbReference>
<name>A0AAW5SLL6_MYCNV</name>
<evidence type="ECO:0000313" key="2">
    <source>
        <dbReference type="EMBL" id="MCV7024336.1"/>
    </source>
</evidence>
<sequence>MSEHGPASAEASTSIAADPAAVYALITDLPTLGSLAEEADRMEWRKGDRVAVGAVFRGHNSNRGKEWTTTCTVTDAEPGRTFAFDVKSFVIPVAHWRYDITPTDSGCTVTERTWDRRPGWFKTVAGMAIGVRDRDTANAEHIKLTLQRLKAKAEAAG</sequence>
<reference evidence="1 3" key="1">
    <citation type="journal article" date="2016" name="Genome Announc.">
        <title>Draft Genome Sequences of Five Rapidly Growing Mycobacterium Species, M. thermoresistibile, M. fortuitum subsp. acetamidolyticum, M. canariasense, M. brisbanense, and M. novocastrense.</title>
        <authorList>
            <person name="Katahira K."/>
            <person name="Ogura Y."/>
            <person name="Gotoh Y."/>
            <person name="Hayashi T."/>
        </authorList>
    </citation>
    <scope>NUCLEOTIDE SEQUENCE [LARGE SCALE GENOMIC DNA]</scope>
    <source>
        <strain evidence="1 3">JCM18114</strain>
    </source>
</reference>
<proteinExistence type="predicted"/>
<dbReference type="Pfam" id="PF10604">
    <property type="entry name" value="Polyketide_cyc2"/>
    <property type="match status" value="1"/>
</dbReference>
<evidence type="ECO:0000313" key="3">
    <source>
        <dbReference type="Proteomes" id="UP000069773"/>
    </source>
</evidence>
<reference evidence="2" key="2">
    <citation type="submission" date="2020-07" db="EMBL/GenBank/DDBJ databases">
        <authorList>
            <person name="Pettersson B.M.F."/>
            <person name="Behra P.R.K."/>
            <person name="Ramesh M."/>
            <person name="Das S."/>
            <person name="Dasgupta S."/>
            <person name="Kirsebom L.A."/>
        </authorList>
    </citation>
    <scope>NUCLEOTIDE SEQUENCE</scope>
    <source>
        <strain evidence="2">DSM 44203</strain>
    </source>
</reference>
<gene>
    <name evidence="2" type="ORF">H7I77_13420</name>
    <name evidence="1" type="ORF">RMCN_1204</name>
</gene>
<dbReference type="InterPro" id="IPR023393">
    <property type="entry name" value="START-like_dom_sf"/>
</dbReference>
<dbReference type="Gene3D" id="3.30.530.20">
    <property type="match status" value="1"/>
</dbReference>
<dbReference type="AlphaFoldDB" id="A0AAW5SLL6"/>
<organism evidence="2 4">
    <name type="scientific">Mycolicibacterium novocastrense</name>
    <name type="common">Mycobacterium novocastrense</name>
    <dbReference type="NCBI Taxonomy" id="59813"/>
    <lineage>
        <taxon>Bacteria</taxon>
        <taxon>Bacillati</taxon>
        <taxon>Actinomycetota</taxon>
        <taxon>Actinomycetes</taxon>
        <taxon>Mycobacteriales</taxon>
        <taxon>Mycobacteriaceae</taxon>
        <taxon>Mycolicibacterium</taxon>
    </lineage>
</organism>
<accession>A0AAW5SLL6</accession>
<dbReference type="RefSeq" id="WP_064412559.1">
    <property type="nucleotide sequence ID" value="NZ_BCTA01000020.1"/>
</dbReference>
<protein>
    <submittedName>
        <fullName evidence="1">Polyketide cyclase / dehydrase and lipid transport</fullName>
    </submittedName>
    <submittedName>
        <fullName evidence="2">SRPBCC family protein</fullName>
    </submittedName>
</protein>
<dbReference type="InterPro" id="IPR019587">
    <property type="entry name" value="Polyketide_cyclase/dehydratase"/>
</dbReference>
<evidence type="ECO:0000313" key="1">
    <source>
        <dbReference type="EMBL" id="GAT08071.1"/>
    </source>
</evidence>
<dbReference type="CDD" id="cd07812">
    <property type="entry name" value="SRPBCC"/>
    <property type="match status" value="1"/>
</dbReference>
<keyword evidence="3" id="KW-1185">Reference proteome</keyword>